<comment type="caution">
    <text evidence="1">The sequence shown here is derived from an EMBL/GenBank/DDBJ whole genome shotgun (WGS) entry which is preliminary data.</text>
</comment>
<gene>
    <name evidence="1" type="ORF">MENTE1834_LOCUS24270</name>
</gene>
<organism evidence="1 2">
    <name type="scientific">Meloidogyne enterolobii</name>
    <name type="common">Root-knot nematode worm</name>
    <name type="synonym">Meloidogyne mayaguensis</name>
    <dbReference type="NCBI Taxonomy" id="390850"/>
    <lineage>
        <taxon>Eukaryota</taxon>
        <taxon>Metazoa</taxon>
        <taxon>Ecdysozoa</taxon>
        <taxon>Nematoda</taxon>
        <taxon>Chromadorea</taxon>
        <taxon>Rhabditida</taxon>
        <taxon>Tylenchina</taxon>
        <taxon>Tylenchomorpha</taxon>
        <taxon>Tylenchoidea</taxon>
        <taxon>Meloidogynidae</taxon>
        <taxon>Meloidogyninae</taxon>
        <taxon>Meloidogyne</taxon>
    </lineage>
</organism>
<accession>A0ACB0ZE86</accession>
<proteinExistence type="predicted"/>
<dbReference type="Proteomes" id="UP001497535">
    <property type="component" value="Unassembled WGS sequence"/>
</dbReference>
<sequence length="306" mass="34486">MVIIFILFISLINSQIIEPPTRNVDLWDLFGTSTTKRVGLKHSREEVIVRLSIGELVGQKIIIPNLPWTATQDPNEQIPLDRNVPEPNPLPLNNNVTIFTFLGVPYAEPPLAILIFQKKFFFNSPQNLRHLNNSFVRSFTNFYLNNLKKDLPGDSPFVAFTLPPVCAQDVETRPTLFVNSPYPYQSSEDCLYLNIYTPALKFSSTAENALPTIVFFHGGNFQTGSANDWPGHVLASRGIVVVNVNYRLGPFGFMSLGDERGNYGLQDQRAALNWVRQHIYGFGGDPNAVTIGVCWSIFQKRFYSDV</sequence>
<name>A0ACB0ZE86_MELEN</name>
<keyword evidence="2" id="KW-1185">Reference proteome</keyword>
<protein>
    <submittedName>
        <fullName evidence="1">Uncharacterized protein</fullName>
    </submittedName>
</protein>
<reference evidence="1" key="1">
    <citation type="submission" date="2023-11" db="EMBL/GenBank/DDBJ databases">
        <authorList>
            <person name="Poullet M."/>
        </authorList>
    </citation>
    <scope>NUCLEOTIDE SEQUENCE</scope>
    <source>
        <strain evidence="1">E1834</strain>
    </source>
</reference>
<evidence type="ECO:0000313" key="1">
    <source>
        <dbReference type="EMBL" id="CAK5077359.1"/>
    </source>
</evidence>
<evidence type="ECO:0000313" key="2">
    <source>
        <dbReference type="Proteomes" id="UP001497535"/>
    </source>
</evidence>
<dbReference type="EMBL" id="CAVMJV010000032">
    <property type="protein sequence ID" value="CAK5077359.1"/>
    <property type="molecule type" value="Genomic_DNA"/>
</dbReference>